<dbReference type="EMBL" id="CM003612">
    <property type="protein sequence ID" value="KYP58610.1"/>
    <property type="molecule type" value="Genomic_DNA"/>
</dbReference>
<dbReference type="PANTHER" id="PTHR31672">
    <property type="entry name" value="BNACNNG10540D PROTEIN"/>
    <property type="match status" value="1"/>
</dbReference>
<dbReference type="OMA" id="GSRNMRF"/>
<dbReference type="PANTHER" id="PTHR31672:SF13">
    <property type="entry name" value="F-BOX PROTEIN CPR30-LIKE"/>
    <property type="match status" value="1"/>
</dbReference>
<evidence type="ECO:0000259" key="1">
    <source>
        <dbReference type="Pfam" id="PF08268"/>
    </source>
</evidence>
<keyword evidence="3" id="KW-1185">Reference proteome</keyword>
<dbReference type="InterPro" id="IPR017451">
    <property type="entry name" value="F-box-assoc_interact_dom"/>
</dbReference>
<dbReference type="InterPro" id="IPR050796">
    <property type="entry name" value="SCF_F-box_component"/>
</dbReference>
<dbReference type="Gramene" id="C.cajan_13609.t">
    <property type="protein sequence ID" value="C.cajan_13609.t.cds1"/>
    <property type="gene ID" value="C.cajan_13609"/>
</dbReference>
<dbReference type="Pfam" id="PF08268">
    <property type="entry name" value="FBA_3"/>
    <property type="match status" value="1"/>
</dbReference>
<organism evidence="2 3">
    <name type="scientific">Cajanus cajan</name>
    <name type="common">Pigeon pea</name>
    <name type="synonym">Cajanus indicus</name>
    <dbReference type="NCBI Taxonomy" id="3821"/>
    <lineage>
        <taxon>Eukaryota</taxon>
        <taxon>Viridiplantae</taxon>
        <taxon>Streptophyta</taxon>
        <taxon>Embryophyta</taxon>
        <taxon>Tracheophyta</taxon>
        <taxon>Spermatophyta</taxon>
        <taxon>Magnoliopsida</taxon>
        <taxon>eudicotyledons</taxon>
        <taxon>Gunneridae</taxon>
        <taxon>Pentapetalae</taxon>
        <taxon>rosids</taxon>
        <taxon>fabids</taxon>
        <taxon>Fabales</taxon>
        <taxon>Fabaceae</taxon>
        <taxon>Papilionoideae</taxon>
        <taxon>50 kb inversion clade</taxon>
        <taxon>NPAAA clade</taxon>
        <taxon>indigoferoid/millettioid clade</taxon>
        <taxon>Phaseoleae</taxon>
        <taxon>Cajanus</taxon>
    </lineage>
</organism>
<sequence length="360" mass="41688">MSIDKFFSKLPKETYFASKQAQNALLRDDTCFFLQPDITLRYHNQIELHSLPGEEQSSGVSKDVIRSLSNSGKMLCSSNGLILYRTTAHNKVNLSICNPATKSLLSIPTPEHMQNSIDANIDIGLQCDSNYFKVFNFYCNPDDWFSYLDCYVYVSKEGVWKAMEERFITGSRNMRFDMPVYHNGVIHFISDCFPYMKKNSPYFRPYIMSYNLEDGKSTMLRVPKEARKGSHDHSCEMGIFKWGKVATSNQSICLVRLRKRVFTVWILTNYESSLWRRVLKIRVKAMELMEKDPIIKGFTVLNGDLLVFATEKKVYGYDLTNMKIQKVWDHKFEGNFLCFTSYSDTLRTCGTETLSLSSQM</sequence>
<evidence type="ECO:0000313" key="2">
    <source>
        <dbReference type="EMBL" id="KYP58610.1"/>
    </source>
</evidence>
<evidence type="ECO:0000313" key="3">
    <source>
        <dbReference type="Proteomes" id="UP000075243"/>
    </source>
</evidence>
<reference evidence="2 3" key="1">
    <citation type="journal article" date="2012" name="Nat. Biotechnol.">
        <title>Draft genome sequence of pigeonpea (Cajanus cajan), an orphan legume crop of resource-poor farmers.</title>
        <authorList>
            <person name="Varshney R.K."/>
            <person name="Chen W."/>
            <person name="Li Y."/>
            <person name="Bharti A.K."/>
            <person name="Saxena R.K."/>
            <person name="Schlueter J.A."/>
            <person name="Donoghue M.T."/>
            <person name="Azam S."/>
            <person name="Fan G."/>
            <person name="Whaley A.M."/>
            <person name="Farmer A.D."/>
            <person name="Sheridan J."/>
            <person name="Iwata A."/>
            <person name="Tuteja R."/>
            <person name="Penmetsa R.V."/>
            <person name="Wu W."/>
            <person name="Upadhyaya H.D."/>
            <person name="Yang S.P."/>
            <person name="Shah T."/>
            <person name="Saxena K.B."/>
            <person name="Michael T."/>
            <person name="McCombie W.R."/>
            <person name="Yang B."/>
            <person name="Zhang G."/>
            <person name="Yang H."/>
            <person name="Wang J."/>
            <person name="Spillane C."/>
            <person name="Cook D.R."/>
            <person name="May G.D."/>
            <person name="Xu X."/>
            <person name="Jackson S.A."/>
        </authorList>
    </citation>
    <scope>NUCLEOTIDE SEQUENCE [LARGE SCALE GENOMIC DNA]</scope>
    <source>
        <strain evidence="3">cv. Asha</strain>
    </source>
</reference>
<gene>
    <name evidence="2" type="ORF">KK1_014025</name>
</gene>
<dbReference type="NCBIfam" id="TIGR01640">
    <property type="entry name" value="F_box_assoc_1"/>
    <property type="match status" value="1"/>
</dbReference>
<protein>
    <recommendedName>
        <fullName evidence="1">F-box associated beta-propeller type 3 domain-containing protein</fullName>
    </recommendedName>
</protein>
<feature type="domain" description="F-box associated beta-propeller type 3" evidence="1">
    <location>
        <begin position="38"/>
        <end position="333"/>
    </location>
</feature>
<proteinExistence type="predicted"/>
<name>A0A151SUY6_CAJCA</name>
<dbReference type="Proteomes" id="UP000075243">
    <property type="component" value="Chromosome 10"/>
</dbReference>
<dbReference type="InterPro" id="IPR013187">
    <property type="entry name" value="F-box-assoc_dom_typ3"/>
</dbReference>
<accession>A0A151SUY6</accession>
<dbReference type="AlphaFoldDB" id="A0A151SUY6"/>